<keyword evidence="8" id="KW-0067">ATP-binding</keyword>
<evidence type="ECO:0000256" key="7">
    <source>
        <dbReference type="ARBA" id="ARBA00022806"/>
    </source>
</evidence>
<dbReference type="GO" id="GO:0016787">
    <property type="term" value="F:hydrolase activity"/>
    <property type="evidence" value="ECO:0007669"/>
    <property type="project" value="UniProtKB-KW"/>
</dbReference>
<proteinExistence type="predicted"/>
<keyword evidence="7" id="KW-0347">Helicase</keyword>
<evidence type="ECO:0000259" key="14">
    <source>
        <dbReference type="PROSITE" id="PS51194"/>
    </source>
</evidence>
<dbReference type="SMART" id="SM00487">
    <property type="entry name" value="DEXDc"/>
    <property type="match status" value="1"/>
</dbReference>
<feature type="compositionally biased region" description="Basic residues" evidence="12">
    <location>
        <begin position="1"/>
        <end position="11"/>
    </location>
</feature>
<organism evidence="15 16">
    <name type="scientific">Zymoseptoria tritici (strain ST99CH_3D7)</name>
    <dbReference type="NCBI Taxonomy" id="1276538"/>
    <lineage>
        <taxon>Eukaryota</taxon>
        <taxon>Fungi</taxon>
        <taxon>Dikarya</taxon>
        <taxon>Ascomycota</taxon>
        <taxon>Pezizomycotina</taxon>
        <taxon>Dothideomycetes</taxon>
        <taxon>Dothideomycetidae</taxon>
        <taxon>Mycosphaerellales</taxon>
        <taxon>Mycosphaerellaceae</taxon>
        <taxon>Zymoseptoria</taxon>
    </lineage>
</organism>
<comment type="catalytic activity">
    <reaction evidence="11">
        <text>ATP + H2O = ADP + phosphate + H(+)</text>
        <dbReference type="Rhea" id="RHEA:13065"/>
        <dbReference type="ChEBI" id="CHEBI:15377"/>
        <dbReference type="ChEBI" id="CHEBI:15378"/>
        <dbReference type="ChEBI" id="CHEBI:30616"/>
        <dbReference type="ChEBI" id="CHEBI:43474"/>
        <dbReference type="ChEBI" id="CHEBI:456216"/>
        <dbReference type="EC" id="3.6.4.13"/>
    </reaction>
</comment>
<evidence type="ECO:0000313" key="15">
    <source>
        <dbReference type="EMBL" id="SMQ51792.1"/>
    </source>
</evidence>
<dbReference type="FunFam" id="1.20.120.1080:FF:000002">
    <property type="entry name" value="Putative ATP-dependent RNA helicase DHX36"/>
    <property type="match status" value="1"/>
</dbReference>
<keyword evidence="9" id="KW-0694">RNA-binding</keyword>
<dbReference type="PANTHER" id="PTHR18934">
    <property type="entry name" value="ATP-DEPENDENT RNA HELICASE"/>
    <property type="match status" value="1"/>
</dbReference>
<feature type="compositionally biased region" description="Acidic residues" evidence="12">
    <location>
        <begin position="883"/>
        <end position="892"/>
    </location>
</feature>
<sequence>MAGGTKKKKKPTNPARGFATTSVASKPKAESEAPSTTTSGVASPSEKTSVETQVIETASPAVVSTERELHELSPEELEAQLEASELQQFVEKYGAKVKKEVSRQVVRLQTDKRLLRGQSEYLSVRDWLPDELMQQILDLTLADLKNDVNSQKKPASPTGDDLVAKVWQLRQCLLDLAFPLERVNDVVGWVISSPPSQSTVGSLWGLEECLEWLALHCDVGELDDYDFERQRVNMDDGDEPEEAVELETKDWKAAKTMDTSLPETIDGKDSGLNEEKSVEVSDVESDMEPDELLSVYLRTKARLYELNPDVDASTVGKKKSSKQSKAPANRSSGERKLEQKLQKIENDVLFDQREADAHWAAHKISLVRDTAERRRLQLHDNHDPTPARSSVTSTPPSGVSDEAERMGQELLAATNAAEDDDLLSGMFDALPGVSDSAAGGSSGEGAGEGVTIRDFGRLVGMNPKRVLEEACKARDAKCKQAYRMISPTTYASRHSVTIQWTKQQESFEHVFLPSVTVQYRPLKTVITMVQTATPDTAQSEAFVATAALFLIFSGSPKEEKVHLRLSAAFRDLWDEFTRAKAEHAQAEECATVKEVRALVDRHSSTDDEDDDEVVFNVNTRRRLDGTSGSSTPVKSGTRRMQQPEVIEELQQMWARKTSTPAYQRMLVGRKNLPMYHFRNAALDTIQRHQVTILCGETGCGKSTQLPAFILENELANGRPCKIYCTEPRRISAISLAQRVSEEMGENKGDVGTFRSLVGYAIRLESQTTAQTRLVYATVGIVLRMLENSNGLNDITHLILDEVHERSIDTDFLLIVLRSLMLKRPDLKVVLMSATVNAQRFSEYLDGAPIIDVPGRTFPVEAKFLEDAIELTGHTNEDATTAAVDEDNNEEDAQEKGTSDQQLNGYSKKTRNTLATYDEYRIDYSLIVKLIEKIGHHAQYQDYSKAILVFLPGIAEIRQVNDMLCGHPRFAKGWRVFPLHSTFSSEDQQAAFEIPPPGIRKIVLATNIAETGITIPDVTCVIDTGKHKEMRFDERRQMSRLIQSFIARANAKQRRGRAGRVQQGLCFHLFTKYRHDHIMVDAQTPEMLRLSLQDLVMRVKICKLGDIEHALSQALDPPSSRNIRRAIDALVEVGALTSGEDLTPLGNQLAKLPLDAQLGKLILLGSNFGCLDFALTAAATLSSKTPFLNPMHQKKQADTVRLGFKRGDSDLLTAYNAYTTWRKICITPHMSEFSFCNKNFLSSQNLGNIEDLKAQLLSSLIDAGFVHLGPDERTALNRMRHNTRNRNFVMLPPQYTKSDENDVLASSVVAWSFYPKIVKQDGKGWRNISNNQSLGLHPTSVNKTSLNPDIKFLSFYSIMQSSSRFTNAQETSPVAEIPLLMMCGEAVFHMYAGVVVVDGNRLRLKVRDWRTMVVLKVLRAKSKEVMAKLFRNPGRELGDRPRRWLEILEKIFEKQGVKAAATRT</sequence>
<dbReference type="PANTHER" id="PTHR18934:SF145">
    <property type="entry name" value="ATP-DEPENDENT RNA HELICASE DHX57-RELATED"/>
    <property type="match status" value="1"/>
</dbReference>
<evidence type="ECO:0000256" key="3">
    <source>
        <dbReference type="ARBA" id="ARBA00022528"/>
    </source>
</evidence>
<dbReference type="InterPro" id="IPR014001">
    <property type="entry name" value="Helicase_ATP-bd"/>
</dbReference>
<feature type="domain" description="Helicase ATP-binding" evidence="13">
    <location>
        <begin position="682"/>
        <end position="853"/>
    </location>
</feature>
<feature type="region of interest" description="Disordered" evidence="12">
    <location>
        <begin position="379"/>
        <end position="404"/>
    </location>
</feature>
<evidence type="ECO:0000313" key="16">
    <source>
        <dbReference type="Proteomes" id="UP000215127"/>
    </source>
</evidence>
<evidence type="ECO:0000256" key="1">
    <source>
        <dbReference type="ARBA" id="ARBA00004229"/>
    </source>
</evidence>
<dbReference type="Pfam" id="PF04408">
    <property type="entry name" value="WHD_HA2"/>
    <property type="match status" value="1"/>
</dbReference>
<feature type="region of interest" description="Disordered" evidence="12">
    <location>
        <begin position="622"/>
        <end position="641"/>
    </location>
</feature>
<dbReference type="SMART" id="SM00847">
    <property type="entry name" value="HA2"/>
    <property type="match status" value="1"/>
</dbReference>
<evidence type="ECO:0000256" key="5">
    <source>
        <dbReference type="ARBA" id="ARBA00022741"/>
    </source>
</evidence>
<dbReference type="InterPro" id="IPR007502">
    <property type="entry name" value="Helicase-assoc_dom"/>
</dbReference>
<evidence type="ECO:0000256" key="2">
    <source>
        <dbReference type="ARBA" id="ARBA00012552"/>
    </source>
</evidence>
<gene>
    <name evidence="15" type="ORF">ZT3D7_G6945</name>
</gene>
<dbReference type="Pfam" id="PF21010">
    <property type="entry name" value="HA2_C"/>
    <property type="match status" value="1"/>
</dbReference>
<dbReference type="Gene3D" id="3.40.50.300">
    <property type="entry name" value="P-loop containing nucleotide triphosphate hydrolases"/>
    <property type="match status" value="2"/>
</dbReference>
<evidence type="ECO:0000259" key="13">
    <source>
        <dbReference type="PROSITE" id="PS51192"/>
    </source>
</evidence>
<dbReference type="STRING" id="1276538.A0A1X7RWI3"/>
<feature type="compositionally biased region" description="Low complexity" evidence="12">
    <location>
        <begin position="389"/>
        <end position="400"/>
    </location>
</feature>
<dbReference type="InterPro" id="IPR001650">
    <property type="entry name" value="Helicase_C-like"/>
</dbReference>
<evidence type="ECO:0000256" key="12">
    <source>
        <dbReference type="SAM" id="MobiDB-lite"/>
    </source>
</evidence>
<dbReference type="CDD" id="cd17917">
    <property type="entry name" value="DEXHc_RHA-like"/>
    <property type="match status" value="1"/>
</dbReference>
<feature type="region of interest" description="Disordered" evidence="12">
    <location>
        <begin position="259"/>
        <end position="285"/>
    </location>
</feature>
<keyword evidence="16" id="KW-1185">Reference proteome</keyword>
<name>A0A1X7RWI3_ZYMT9</name>
<feature type="region of interest" description="Disordered" evidence="12">
    <location>
        <begin position="1"/>
        <end position="64"/>
    </location>
</feature>
<feature type="domain" description="Helicase C-terminal" evidence="14">
    <location>
        <begin position="938"/>
        <end position="1102"/>
    </location>
</feature>
<reference evidence="15 16" key="1">
    <citation type="submission" date="2016-06" db="EMBL/GenBank/DDBJ databases">
        <authorList>
            <person name="Kjaerup R.B."/>
            <person name="Dalgaard T.S."/>
            <person name="Juul-Madsen H.R."/>
        </authorList>
    </citation>
    <scope>NUCLEOTIDE SEQUENCE [LARGE SCALE GENOMIC DNA]</scope>
</reference>
<dbReference type="GO" id="GO:0003723">
    <property type="term" value="F:RNA binding"/>
    <property type="evidence" value="ECO:0007669"/>
    <property type="project" value="UniProtKB-KW"/>
</dbReference>
<feature type="region of interest" description="Disordered" evidence="12">
    <location>
        <begin position="883"/>
        <end position="904"/>
    </location>
</feature>
<dbReference type="EMBL" id="LT853697">
    <property type="protein sequence ID" value="SMQ51792.1"/>
    <property type="molecule type" value="Genomic_DNA"/>
</dbReference>
<feature type="compositionally biased region" description="Polar residues" evidence="12">
    <location>
        <begin position="626"/>
        <end position="640"/>
    </location>
</feature>
<keyword evidence="4" id="KW-0934">Plastid</keyword>
<feature type="region of interest" description="Disordered" evidence="12">
    <location>
        <begin position="312"/>
        <end position="338"/>
    </location>
</feature>
<comment type="subcellular location">
    <subcellularLocation>
        <location evidence="1">Plastid</location>
        <location evidence="1">Chloroplast</location>
    </subcellularLocation>
</comment>
<keyword evidence="6" id="KW-0378">Hydrolase</keyword>
<evidence type="ECO:0000256" key="8">
    <source>
        <dbReference type="ARBA" id="ARBA00022840"/>
    </source>
</evidence>
<accession>A0A1X7RWI3</accession>
<evidence type="ECO:0000256" key="11">
    <source>
        <dbReference type="ARBA" id="ARBA00047984"/>
    </source>
</evidence>
<dbReference type="PROSITE" id="PS51192">
    <property type="entry name" value="HELICASE_ATP_BIND_1"/>
    <property type="match status" value="1"/>
</dbReference>
<evidence type="ECO:0000256" key="10">
    <source>
        <dbReference type="ARBA" id="ARBA00022946"/>
    </source>
</evidence>
<dbReference type="FunFam" id="3.40.50.300:FF:000500">
    <property type="entry name" value="ATP-dependent RNA helicase DHX29"/>
    <property type="match status" value="1"/>
</dbReference>
<dbReference type="PROSITE" id="PS51194">
    <property type="entry name" value="HELICASE_CTER"/>
    <property type="match status" value="1"/>
</dbReference>
<dbReference type="SMART" id="SM00490">
    <property type="entry name" value="HELICc"/>
    <property type="match status" value="1"/>
</dbReference>
<evidence type="ECO:0000256" key="6">
    <source>
        <dbReference type="ARBA" id="ARBA00022801"/>
    </source>
</evidence>
<dbReference type="GO" id="GO:0003724">
    <property type="term" value="F:RNA helicase activity"/>
    <property type="evidence" value="ECO:0007669"/>
    <property type="project" value="UniProtKB-EC"/>
</dbReference>
<dbReference type="FunFam" id="3.40.50.300:FF:000819">
    <property type="entry name" value="ATP dependent RNA helicase, putative"/>
    <property type="match status" value="1"/>
</dbReference>
<evidence type="ECO:0000256" key="4">
    <source>
        <dbReference type="ARBA" id="ARBA00022640"/>
    </source>
</evidence>
<dbReference type="CDD" id="cd18791">
    <property type="entry name" value="SF2_C_RHA"/>
    <property type="match status" value="1"/>
</dbReference>
<evidence type="ECO:0000256" key="9">
    <source>
        <dbReference type="ARBA" id="ARBA00022884"/>
    </source>
</evidence>
<keyword evidence="5" id="KW-0547">Nucleotide-binding</keyword>
<dbReference type="Gene3D" id="1.20.120.1080">
    <property type="match status" value="1"/>
</dbReference>
<dbReference type="SUPFAM" id="SSF52540">
    <property type="entry name" value="P-loop containing nucleoside triphosphate hydrolases"/>
    <property type="match status" value="1"/>
</dbReference>
<keyword evidence="10" id="KW-0809">Transit peptide</keyword>
<keyword evidence="3" id="KW-0150">Chloroplast</keyword>
<dbReference type="Pfam" id="PF00271">
    <property type="entry name" value="Helicase_C"/>
    <property type="match status" value="1"/>
</dbReference>
<feature type="compositionally biased region" description="Polar residues" evidence="12">
    <location>
        <begin position="33"/>
        <end position="56"/>
    </location>
</feature>
<dbReference type="InterPro" id="IPR027417">
    <property type="entry name" value="P-loop_NTPase"/>
</dbReference>
<dbReference type="GO" id="GO:0005524">
    <property type="term" value="F:ATP binding"/>
    <property type="evidence" value="ECO:0007669"/>
    <property type="project" value="UniProtKB-KW"/>
</dbReference>
<dbReference type="InterPro" id="IPR011709">
    <property type="entry name" value="DEAD-box_helicase_OB_fold"/>
</dbReference>
<protein>
    <recommendedName>
        <fullName evidence="2">RNA helicase</fullName>
        <ecNumber evidence="2">3.6.4.13</ecNumber>
    </recommendedName>
</protein>
<dbReference type="Pfam" id="PF07717">
    <property type="entry name" value="OB_NTP_bind"/>
    <property type="match status" value="1"/>
</dbReference>
<dbReference type="Proteomes" id="UP000215127">
    <property type="component" value="Chromosome 6"/>
</dbReference>
<dbReference type="InterPro" id="IPR011545">
    <property type="entry name" value="DEAD/DEAH_box_helicase_dom"/>
</dbReference>
<dbReference type="InterPro" id="IPR048333">
    <property type="entry name" value="HA2_WH"/>
</dbReference>
<dbReference type="EC" id="3.6.4.13" evidence="2"/>
<dbReference type="Pfam" id="PF00270">
    <property type="entry name" value="DEAD"/>
    <property type="match status" value="1"/>
</dbReference>
<feature type="compositionally biased region" description="Basic and acidic residues" evidence="12">
    <location>
        <begin position="265"/>
        <end position="279"/>
    </location>
</feature>